<organism evidence="1 2">
    <name type="scientific">Ilex paraguariensis</name>
    <name type="common">yerba mate</name>
    <dbReference type="NCBI Taxonomy" id="185542"/>
    <lineage>
        <taxon>Eukaryota</taxon>
        <taxon>Viridiplantae</taxon>
        <taxon>Streptophyta</taxon>
        <taxon>Embryophyta</taxon>
        <taxon>Tracheophyta</taxon>
        <taxon>Spermatophyta</taxon>
        <taxon>Magnoliopsida</taxon>
        <taxon>eudicotyledons</taxon>
        <taxon>Gunneridae</taxon>
        <taxon>Pentapetalae</taxon>
        <taxon>asterids</taxon>
        <taxon>campanulids</taxon>
        <taxon>Aquifoliales</taxon>
        <taxon>Aquifoliaceae</taxon>
        <taxon>Ilex</taxon>
    </lineage>
</organism>
<reference evidence="1 2" key="1">
    <citation type="submission" date="2024-02" db="EMBL/GenBank/DDBJ databases">
        <authorList>
            <person name="Vignale AGUSTIN F."/>
            <person name="Sosa J E."/>
            <person name="Modenutti C."/>
        </authorList>
    </citation>
    <scope>NUCLEOTIDE SEQUENCE [LARGE SCALE GENOMIC DNA]</scope>
</reference>
<sequence>MSYCLVAELVVAKLSTKIGHSGGIASTGRVQVGDVVTAISMTNEEMQYLAVGPQKIQREHASHVYSMLKKARGHIRLQVERYKEEVNKLFTSAKKQYREIEMAFTFVAVVDKQTPVVATK</sequence>
<keyword evidence="2" id="KW-1185">Reference proteome</keyword>
<evidence type="ECO:0000313" key="1">
    <source>
        <dbReference type="EMBL" id="CAK9181177.1"/>
    </source>
</evidence>
<evidence type="ECO:0000313" key="2">
    <source>
        <dbReference type="Proteomes" id="UP001642360"/>
    </source>
</evidence>
<dbReference type="AlphaFoldDB" id="A0ABC8UJU1"/>
<name>A0ABC8UJU1_9AQUA</name>
<dbReference type="Proteomes" id="UP001642360">
    <property type="component" value="Unassembled WGS sequence"/>
</dbReference>
<comment type="caution">
    <text evidence="1">The sequence shown here is derived from an EMBL/GenBank/DDBJ whole genome shotgun (WGS) entry which is preliminary data.</text>
</comment>
<gene>
    <name evidence="1" type="ORF">ILEXP_LOCUS51224</name>
</gene>
<proteinExistence type="predicted"/>
<dbReference type="EMBL" id="CAUOFW020007947">
    <property type="protein sequence ID" value="CAK9181177.1"/>
    <property type="molecule type" value="Genomic_DNA"/>
</dbReference>
<protein>
    <submittedName>
        <fullName evidence="1">Uncharacterized protein</fullName>
    </submittedName>
</protein>
<accession>A0ABC8UJU1</accession>